<dbReference type="Proteomes" id="UP001066276">
    <property type="component" value="Chromosome 2_2"/>
</dbReference>
<evidence type="ECO:0000313" key="2">
    <source>
        <dbReference type="Proteomes" id="UP001066276"/>
    </source>
</evidence>
<keyword evidence="2" id="KW-1185">Reference proteome</keyword>
<dbReference type="AlphaFoldDB" id="A0AAV7V2S1"/>
<accession>A0AAV7V2S1</accession>
<comment type="caution">
    <text evidence="1">The sequence shown here is derived from an EMBL/GenBank/DDBJ whole genome shotgun (WGS) entry which is preliminary data.</text>
</comment>
<evidence type="ECO:0000313" key="1">
    <source>
        <dbReference type="EMBL" id="KAJ1195057.1"/>
    </source>
</evidence>
<proteinExistence type="predicted"/>
<gene>
    <name evidence="1" type="ORF">NDU88_004340</name>
</gene>
<organism evidence="1 2">
    <name type="scientific">Pleurodeles waltl</name>
    <name type="common">Iberian ribbed newt</name>
    <dbReference type="NCBI Taxonomy" id="8319"/>
    <lineage>
        <taxon>Eukaryota</taxon>
        <taxon>Metazoa</taxon>
        <taxon>Chordata</taxon>
        <taxon>Craniata</taxon>
        <taxon>Vertebrata</taxon>
        <taxon>Euteleostomi</taxon>
        <taxon>Amphibia</taxon>
        <taxon>Batrachia</taxon>
        <taxon>Caudata</taxon>
        <taxon>Salamandroidea</taxon>
        <taxon>Salamandridae</taxon>
        <taxon>Pleurodelinae</taxon>
        <taxon>Pleurodeles</taxon>
    </lineage>
</organism>
<sequence>MVSPCQHQDTTIKLILQEITVVSWHLGMDSEISDLTAKTKSIHIDITGFQDQVEGVEHRLATVEARLNILPDRNKKLLYLRDKLSDLEDRSCRDNVCLFGFLEHAKDTDARAFFRDILPNFVGLTFTPLLEFQRVRRMGLSRPPIWKTVPDHSLFPLP</sequence>
<name>A0AAV7V2S1_PLEWA</name>
<protein>
    <submittedName>
        <fullName evidence="1">Uncharacterized protein</fullName>
    </submittedName>
</protein>
<reference evidence="1" key="1">
    <citation type="journal article" date="2022" name="bioRxiv">
        <title>Sequencing and chromosome-scale assembly of the giantPleurodeles waltlgenome.</title>
        <authorList>
            <person name="Brown T."/>
            <person name="Elewa A."/>
            <person name="Iarovenko S."/>
            <person name="Subramanian E."/>
            <person name="Araus A.J."/>
            <person name="Petzold A."/>
            <person name="Susuki M."/>
            <person name="Suzuki K.-i.T."/>
            <person name="Hayashi T."/>
            <person name="Toyoda A."/>
            <person name="Oliveira C."/>
            <person name="Osipova E."/>
            <person name="Leigh N.D."/>
            <person name="Simon A."/>
            <person name="Yun M.H."/>
        </authorList>
    </citation>
    <scope>NUCLEOTIDE SEQUENCE</scope>
    <source>
        <strain evidence="1">20211129_DDA</strain>
        <tissue evidence="1">Liver</tissue>
    </source>
</reference>
<dbReference type="EMBL" id="JANPWB010000004">
    <property type="protein sequence ID" value="KAJ1195057.1"/>
    <property type="molecule type" value="Genomic_DNA"/>
</dbReference>